<protein>
    <submittedName>
        <fullName evidence="1">Uncharacterized protein</fullName>
    </submittedName>
</protein>
<name>A0ACB7WF83_DIOAL</name>
<gene>
    <name evidence="1" type="ORF">IHE45_04G127300</name>
</gene>
<sequence length="74" mass="8236">MERLLAFSILSSAPADIFSVGWTKTKTKPLRSADEKNTSEVGGAPKNHQDKKQRRPCLAPEFDGLFCFETLVPQ</sequence>
<dbReference type="EMBL" id="CM037014">
    <property type="protein sequence ID" value="KAH7686784.1"/>
    <property type="molecule type" value="Genomic_DNA"/>
</dbReference>
<organism evidence="1 2">
    <name type="scientific">Dioscorea alata</name>
    <name type="common">Purple yam</name>
    <dbReference type="NCBI Taxonomy" id="55571"/>
    <lineage>
        <taxon>Eukaryota</taxon>
        <taxon>Viridiplantae</taxon>
        <taxon>Streptophyta</taxon>
        <taxon>Embryophyta</taxon>
        <taxon>Tracheophyta</taxon>
        <taxon>Spermatophyta</taxon>
        <taxon>Magnoliopsida</taxon>
        <taxon>Liliopsida</taxon>
        <taxon>Dioscoreales</taxon>
        <taxon>Dioscoreaceae</taxon>
        <taxon>Dioscorea</taxon>
    </lineage>
</organism>
<proteinExistence type="predicted"/>
<dbReference type="Proteomes" id="UP000827976">
    <property type="component" value="Chromosome 4"/>
</dbReference>
<keyword evidence="2" id="KW-1185">Reference proteome</keyword>
<evidence type="ECO:0000313" key="2">
    <source>
        <dbReference type="Proteomes" id="UP000827976"/>
    </source>
</evidence>
<comment type="caution">
    <text evidence="1">The sequence shown here is derived from an EMBL/GenBank/DDBJ whole genome shotgun (WGS) entry which is preliminary data.</text>
</comment>
<accession>A0ACB7WF83</accession>
<reference evidence="2" key="1">
    <citation type="journal article" date="2022" name="Nat. Commun.">
        <title>Chromosome evolution and the genetic basis of agronomically important traits in greater yam.</title>
        <authorList>
            <person name="Bredeson J.V."/>
            <person name="Lyons J.B."/>
            <person name="Oniyinde I.O."/>
            <person name="Okereke N.R."/>
            <person name="Kolade O."/>
            <person name="Nnabue I."/>
            <person name="Nwadili C.O."/>
            <person name="Hribova E."/>
            <person name="Parker M."/>
            <person name="Nwogha J."/>
            <person name="Shu S."/>
            <person name="Carlson J."/>
            <person name="Kariba R."/>
            <person name="Muthemba S."/>
            <person name="Knop K."/>
            <person name="Barton G.J."/>
            <person name="Sherwood A.V."/>
            <person name="Lopez-Montes A."/>
            <person name="Asiedu R."/>
            <person name="Jamnadass R."/>
            <person name="Muchugi A."/>
            <person name="Goodstein D."/>
            <person name="Egesi C.N."/>
            <person name="Featherston J."/>
            <person name="Asfaw A."/>
            <person name="Simpson G.G."/>
            <person name="Dolezel J."/>
            <person name="Hendre P.S."/>
            <person name="Van Deynze A."/>
            <person name="Kumar P.L."/>
            <person name="Obidiegwu J.E."/>
            <person name="Bhattacharjee R."/>
            <person name="Rokhsar D.S."/>
        </authorList>
    </citation>
    <scope>NUCLEOTIDE SEQUENCE [LARGE SCALE GENOMIC DNA]</scope>
    <source>
        <strain evidence="2">cv. TDa95/00328</strain>
    </source>
</reference>
<evidence type="ECO:0000313" key="1">
    <source>
        <dbReference type="EMBL" id="KAH7686784.1"/>
    </source>
</evidence>